<dbReference type="GO" id="GO:1990961">
    <property type="term" value="P:xenobiotic detoxification by transmembrane export across the plasma membrane"/>
    <property type="evidence" value="ECO:0007669"/>
    <property type="project" value="InterPro"/>
</dbReference>
<dbReference type="GO" id="GO:0015297">
    <property type="term" value="F:antiporter activity"/>
    <property type="evidence" value="ECO:0007669"/>
    <property type="project" value="InterPro"/>
</dbReference>
<feature type="transmembrane region" description="Helical" evidence="6">
    <location>
        <begin position="367"/>
        <end position="391"/>
    </location>
</feature>
<organism evidence="7 8">
    <name type="scientific">Coffea arabica</name>
    <name type="common">Arabian coffee</name>
    <dbReference type="NCBI Taxonomy" id="13443"/>
    <lineage>
        <taxon>Eukaryota</taxon>
        <taxon>Viridiplantae</taxon>
        <taxon>Streptophyta</taxon>
        <taxon>Embryophyta</taxon>
        <taxon>Tracheophyta</taxon>
        <taxon>Spermatophyta</taxon>
        <taxon>Magnoliopsida</taxon>
        <taxon>eudicotyledons</taxon>
        <taxon>Gunneridae</taxon>
        <taxon>Pentapetalae</taxon>
        <taxon>asterids</taxon>
        <taxon>lamiids</taxon>
        <taxon>Gentianales</taxon>
        <taxon>Rubiaceae</taxon>
        <taxon>Ixoroideae</taxon>
        <taxon>Gardenieae complex</taxon>
        <taxon>Bertiereae - Coffeeae clade</taxon>
        <taxon>Coffeeae</taxon>
        <taxon>Coffea</taxon>
    </lineage>
</organism>
<feature type="transmembrane region" description="Helical" evidence="6">
    <location>
        <begin position="266"/>
        <end position="282"/>
    </location>
</feature>
<feature type="transmembrane region" description="Helical" evidence="6">
    <location>
        <begin position="87"/>
        <end position="110"/>
    </location>
</feature>
<sequence>MESAKSNELIQPLLVQDSALSTNSREKYIPAEGSGGDLSSRVWTESKKLWHIVGPSIFSRVVSYSMNVITQAFAGHLGEVELASVSIANTVIVGFNFGFLLGMASALETLCGQAFGAKRYHLLSTYMQRSWIVLSICCFMLLPFYLYATPVLKLLGQPDEVAELSGQLALWFVPMHFSFALQCPLQRFLQSQLKTGVLVWASLAALVIHAFCGLWEFTRLSAAAGVMLCLENWYYRILILMTGNLKNATIAVDALSVCMGINGWEMMIPLAFFAATGVRVANELGAGNGKAAKFAAKVAVIQSTVIGIIFCGLILLLHNQIAYIFSSSSQVIAAVNKFSYLLALTILLNSVQPVLSGVAVGSGWQAWVAYVNLTCYYVVGIPAGIVLGWFLDLGVEGIWGGMIVGGTAVQTGILAIITIHRDWEKEAENASRNIQKLSCPIPDLLS</sequence>
<dbReference type="Pfam" id="PF01554">
    <property type="entry name" value="MatE"/>
    <property type="match status" value="2"/>
</dbReference>
<dbReference type="InterPro" id="IPR002528">
    <property type="entry name" value="MATE_fam"/>
</dbReference>
<keyword evidence="3 6" id="KW-0812">Transmembrane</keyword>
<accession>A0A6P6UMF9</accession>
<dbReference type="AlphaFoldDB" id="A0A6P6UMF9"/>
<name>A0A6P6UMF9_COFAR</name>
<dbReference type="CDD" id="cd13132">
    <property type="entry name" value="MATE_eukaryotic"/>
    <property type="match status" value="1"/>
</dbReference>
<evidence type="ECO:0000256" key="4">
    <source>
        <dbReference type="ARBA" id="ARBA00022989"/>
    </source>
</evidence>
<keyword evidence="4 6" id="KW-1133">Transmembrane helix</keyword>
<dbReference type="GO" id="GO:0042910">
    <property type="term" value="F:xenobiotic transmembrane transporter activity"/>
    <property type="evidence" value="ECO:0007669"/>
    <property type="project" value="InterPro"/>
</dbReference>
<feature type="transmembrane region" description="Helical" evidence="6">
    <location>
        <begin position="131"/>
        <end position="148"/>
    </location>
</feature>
<comment type="caution">
    <text evidence="6">Lacks conserved residue(s) required for the propagation of feature annotation.</text>
</comment>
<evidence type="ECO:0000256" key="5">
    <source>
        <dbReference type="ARBA" id="ARBA00023136"/>
    </source>
</evidence>
<comment type="subcellular location">
    <subcellularLocation>
        <location evidence="1">Membrane</location>
        <topology evidence="1">Multi-pass membrane protein</topology>
    </subcellularLocation>
</comment>
<feature type="transmembrane region" description="Helical" evidence="6">
    <location>
        <begin position="168"/>
        <end position="185"/>
    </location>
</feature>
<keyword evidence="7" id="KW-1185">Reference proteome</keyword>
<dbReference type="PANTHER" id="PTHR11206">
    <property type="entry name" value="MULTIDRUG RESISTANCE PROTEIN"/>
    <property type="match status" value="1"/>
</dbReference>
<feature type="transmembrane region" description="Helical" evidence="6">
    <location>
        <begin position="338"/>
        <end position="360"/>
    </location>
</feature>
<comment type="similarity">
    <text evidence="2 6">Belongs to the multi antimicrobial extrusion (MATE) (TC 2.A.66.1) family.</text>
</comment>
<dbReference type="InterPro" id="IPR045069">
    <property type="entry name" value="MATE_euk"/>
</dbReference>
<feature type="transmembrane region" description="Helical" evidence="6">
    <location>
        <begin position="397"/>
        <end position="419"/>
    </location>
</feature>
<proteinExistence type="inferred from homology"/>
<evidence type="ECO:0000313" key="7">
    <source>
        <dbReference type="Proteomes" id="UP001652660"/>
    </source>
</evidence>
<feature type="transmembrane region" description="Helical" evidence="6">
    <location>
        <begin position="294"/>
        <end position="318"/>
    </location>
</feature>
<dbReference type="Proteomes" id="UP001652660">
    <property type="component" value="Chromosome 10e"/>
</dbReference>
<evidence type="ECO:0000256" key="2">
    <source>
        <dbReference type="ARBA" id="ARBA00010199"/>
    </source>
</evidence>
<protein>
    <recommendedName>
        <fullName evidence="6">Protein DETOXIFICATION</fullName>
    </recommendedName>
    <alternativeName>
        <fullName evidence="6">Multidrug and toxic compound extrusion protein</fullName>
    </alternativeName>
</protein>
<dbReference type="GeneID" id="113711866"/>
<reference evidence="8" key="2">
    <citation type="submission" date="2025-08" db="UniProtKB">
        <authorList>
            <consortium name="RefSeq"/>
        </authorList>
    </citation>
    <scope>IDENTIFICATION</scope>
    <source>
        <tissue evidence="8">Leaves</tissue>
    </source>
</reference>
<evidence type="ECO:0000256" key="6">
    <source>
        <dbReference type="RuleBase" id="RU004914"/>
    </source>
</evidence>
<evidence type="ECO:0000256" key="1">
    <source>
        <dbReference type="ARBA" id="ARBA00004141"/>
    </source>
</evidence>
<reference evidence="7" key="1">
    <citation type="journal article" date="2025" name="Foods">
        <title>Unveiling the Microbial Signatures of Arabica Coffee Cherries: Insights into Ripeness Specific Diversity, Functional Traits, and Implications for Quality and Safety.</title>
        <authorList>
            <consortium name="RefSeq"/>
            <person name="Tenea G.N."/>
            <person name="Cifuentes V."/>
            <person name="Reyes P."/>
            <person name="Cevallos-Vallejos M."/>
        </authorList>
    </citation>
    <scope>NUCLEOTIDE SEQUENCE [LARGE SCALE GENOMIC DNA]</scope>
</reference>
<dbReference type="RefSeq" id="XP_027090897.1">
    <property type="nucleotide sequence ID" value="XM_027235096.2"/>
</dbReference>
<keyword evidence="5 6" id="KW-0472">Membrane</keyword>
<evidence type="ECO:0000256" key="3">
    <source>
        <dbReference type="ARBA" id="ARBA00022692"/>
    </source>
</evidence>
<gene>
    <name evidence="8" type="primary">LOC113711866</name>
</gene>
<feature type="transmembrane region" description="Helical" evidence="6">
    <location>
        <begin position="197"/>
        <end position="217"/>
    </location>
</feature>
<evidence type="ECO:0000313" key="8">
    <source>
        <dbReference type="RefSeq" id="XP_027090897.1"/>
    </source>
</evidence>
<dbReference type="GO" id="GO:0016020">
    <property type="term" value="C:membrane"/>
    <property type="evidence" value="ECO:0007669"/>
    <property type="project" value="UniProtKB-SubCell"/>
</dbReference>